<evidence type="ECO:0000256" key="2">
    <source>
        <dbReference type="ARBA" id="ARBA00023002"/>
    </source>
</evidence>
<dbReference type="Proteomes" id="UP000800041">
    <property type="component" value="Unassembled WGS sequence"/>
</dbReference>
<dbReference type="InterPro" id="IPR008030">
    <property type="entry name" value="NmrA-like"/>
</dbReference>
<dbReference type="PANTHER" id="PTHR47706:SF9">
    <property type="entry name" value="NMRA-LIKE DOMAIN-CONTAINING PROTEIN-RELATED"/>
    <property type="match status" value="1"/>
</dbReference>
<organism evidence="4 5">
    <name type="scientific">Aulographum hederae CBS 113979</name>
    <dbReference type="NCBI Taxonomy" id="1176131"/>
    <lineage>
        <taxon>Eukaryota</taxon>
        <taxon>Fungi</taxon>
        <taxon>Dikarya</taxon>
        <taxon>Ascomycota</taxon>
        <taxon>Pezizomycotina</taxon>
        <taxon>Dothideomycetes</taxon>
        <taxon>Pleosporomycetidae</taxon>
        <taxon>Aulographales</taxon>
        <taxon>Aulographaceae</taxon>
    </lineage>
</organism>
<dbReference type="PANTHER" id="PTHR47706">
    <property type="entry name" value="NMRA-LIKE FAMILY PROTEIN"/>
    <property type="match status" value="1"/>
</dbReference>
<keyword evidence="2" id="KW-0560">Oxidoreductase</keyword>
<protein>
    <submittedName>
        <fullName evidence="4">NAD(P)-binding protein</fullName>
    </submittedName>
</protein>
<evidence type="ECO:0000313" key="4">
    <source>
        <dbReference type="EMBL" id="KAF1992395.1"/>
    </source>
</evidence>
<name>A0A6G1HGW1_9PEZI</name>
<dbReference type="AlphaFoldDB" id="A0A6G1HGW1"/>
<evidence type="ECO:0000313" key="5">
    <source>
        <dbReference type="Proteomes" id="UP000800041"/>
    </source>
</evidence>
<dbReference type="InterPro" id="IPR045312">
    <property type="entry name" value="PCBER-like"/>
</dbReference>
<dbReference type="EMBL" id="ML977137">
    <property type="protein sequence ID" value="KAF1992395.1"/>
    <property type="molecule type" value="Genomic_DNA"/>
</dbReference>
<dbReference type="CDD" id="cd05259">
    <property type="entry name" value="PCBER_SDR_a"/>
    <property type="match status" value="1"/>
</dbReference>
<keyword evidence="1" id="KW-0521">NADP</keyword>
<dbReference type="InterPro" id="IPR051609">
    <property type="entry name" value="NmrA/Isoflavone_reductase-like"/>
</dbReference>
<dbReference type="InterPro" id="IPR036291">
    <property type="entry name" value="NAD(P)-bd_dom_sf"/>
</dbReference>
<sequence length="298" mass="32724">MSTDIKNIMIVGASGNLGSVALPEILKTTKLNVSVLTRPESTAKFPPNVNVVRSAYTPEAFKGQDAVICLLGFTGFADQQKVVDATIAAGVKWYFPSEFGCDTADPRTTEIVPVLAAKAQIAEYLRTKEKEISWTGVITGPFFDWGLKNNFLLIDAKAKTATVWDSGDTPFTTTNLATIGTALRNICESPSLLEEAKNKYVYIESYTISQNELIAVFEKVVGAKFGKTYKKNEDVIKEAHELLKEGNFMGGVPLLLQVTNFSDLNLGNFKSKLWNDKVLKDVHEDLEEDVKKVIASQA</sequence>
<accession>A0A6G1HGW1</accession>
<dbReference type="Gene3D" id="3.40.50.720">
    <property type="entry name" value="NAD(P)-binding Rossmann-like Domain"/>
    <property type="match status" value="1"/>
</dbReference>
<dbReference type="SUPFAM" id="SSF51735">
    <property type="entry name" value="NAD(P)-binding Rossmann-fold domains"/>
    <property type="match status" value="1"/>
</dbReference>
<evidence type="ECO:0000256" key="1">
    <source>
        <dbReference type="ARBA" id="ARBA00022857"/>
    </source>
</evidence>
<feature type="domain" description="NmrA-like" evidence="3">
    <location>
        <begin position="6"/>
        <end position="238"/>
    </location>
</feature>
<reference evidence="4" key="1">
    <citation type="journal article" date="2020" name="Stud. Mycol.">
        <title>101 Dothideomycetes genomes: a test case for predicting lifestyles and emergence of pathogens.</title>
        <authorList>
            <person name="Haridas S."/>
            <person name="Albert R."/>
            <person name="Binder M."/>
            <person name="Bloem J."/>
            <person name="Labutti K."/>
            <person name="Salamov A."/>
            <person name="Andreopoulos B."/>
            <person name="Baker S."/>
            <person name="Barry K."/>
            <person name="Bills G."/>
            <person name="Bluhm B."/>
            <person name="Cannon C."/>
            <person name="Castanera R."/>
            <person name="Culley D."/>
            <person name="Daum C."/>
            <person name="Ezra D."/>
            <person name="Gonzalez J."/>
            <person name="Henrissat B."/>
            <person name="Kuo A."/>
            <person name="Liang C."/>
            <person name="Lipzen A."/>
            <person name="Lutzoni F."/>
            <person name="Magnuson J."/>
            <person name="Mondo S."/>
            <person name="Nolan M."/>
            <person name="Ohm R."/>
            <person name="Pangilinan J."/>
            <person name="Park H.-J."/>
            <person name="Ramirez L."/>
            <person name="Alfaro M."/>
            <person name="Sun H."/>
            <person name="Tritt A."/>
            <person name="Yoshinaga Y."/>
            <person name="Zwiers L.-H."/>
            <person name="Turgeon B."/>
            <person name="Goodwin S."/>
            <person name="Spatafora J."/>
            <person name="Crous P."/>
            <person name="Grigoriev I."/>
        </authorList>
    </citation>
    <scope>NUCLEOTIDE SEQUENCE</scope>
    <source>
        <strain evidence="4">CBS 113979</strain>
    </source>
</reference>
<dbReference type="Pfam" id="PF05368">
    <property type="entry name" value="NmrA"/>
    <property type="match status" value="1"/>
</dbReference>
<dbReference type="GO" id="GO:0016491">
    <property type="term" value="F:oxidoreductase activity"/>
    <property type="evidence" value="ECO:0007669"/>
    <property type="project" value="UniProtKB-KW"/>
</dbReference>
<gene>
    <name evidence="4" type="ORF">K402DRAFT_344642</name>
</gene>
<keyword evidence="5" id="KW-1185">Reference proteome</keyword>
<evidence type="ECO:0000259" key="3">
    <source>
        <dbReference type="Pfam" id="PF05368"/>
    </source>
</evidence>
<dbReference type="OrthoDB" id="9984533at2759"/>
<proteinExistence type="predicted"/>
<dbReference type="Gene3D" id="3.90.25.10">
    <property type="entry name" value="UDP-galactose 4-epimerase, domain 1"/>
    <property type="match status" value="1"/>
</dbReference>